<dbReference type="PANTHER" id="PTHR43677">
    <property type="entry name" value="SHORT-CHAIN DEHYDROGENASE/REDUCTASE"/>
    <property type="match status" value="1"/>
</dbReference>
<gene>
    <name evidence="1" type="ORF">BE17_22890</name>
</gene>
<proteinExistence type="predicted"/>
<organism evidence="1 2">
    <name type="scientific">Sorangium cellulosum</name>
    <name type="common">Polyangium cellulosum</name>
    <dbReference type="NCBI Taxonomy" id="56"/>
    <lineage>
        <taxon>Bacteria</taxon>
        <taxon>Pseudomonadati</taxon>
        <taxon>Myxococcota</taxon>
        <taxon>Polyangia</taxon>
        <taxon>Polyangiales</taxon>
        <taxon>Polyangiaceae</taxon>
        <taxon>Sorangium</taxon>
    </lineage>
</organism>
<comment type="caution">
    <text evidence="1">The sequence shown here is derived from an EMBL/GenBank/DDBJ whole genome shotgun (WGS) entry which is preliminary data.</text>
</comment>
<dbReference type="Pfam" id="PF13602">
    <property type="entry name" value="ADH_zinc_N_2"/>
    <property type="match status" value="1"/>
</dbReference>
<sequence length="158" mass="16871">MVTLAVQFAKLRRARVLATASGKDGQELVRELGADATVDARHGDMLKAGKHFAPDGIDAVLALAGGQVLRHAMELVRSGGRVAYPNGVEPPPKKRHGMEVIAYDAVSNRRELERLARAAEVANLTVPIAAAHPLAEAAKAHERLAHGHVLGKIVLHIR</sequence>
<dbReference type="GO" id="GO:0016491">
    <property type="term" value="F:oxidoreductase activity"/>
    <property type="evidence" value="ECO:0007669"/>
    <property type="project" value="TreeGrafter"/>
</dbReference>
<dbReference type="Proteomes" id="UP000075635">
    <property type="component" value="Unassembled WGS sequence"/>
</dbReference>
<dbReference type="EMBL" id="JEMB01003541">
    <property type="protein sequence ID" value="KYF71176.1"/>
    <property type="molecule type" value="Genomic_DNA"/>
</dbReference>
<dbReference type="InterPro" id="IPR051397">
    <property type="entry name" value="Zn-ADH-like_protein"/>
</dbReference>
<dbReference type="PANTHER" id="PTHR43677:SF4">
    <property type="entry name" value="QUINONE OXIDOREDUCTASE-LIKE PROTEIN 2"/>
    <property type="match status" value="1"/>
</dbReference>
<dbReference type="Gene3D" id="3.90.180.10">
    <property type="entry name" value="Medium-chain alcohol dehydrogenases, catalytic domain"/>
    <property type="match status" value="1"/>
</dbReference>
<dbReference type="InterPro" id="IPR036291">
    <property type="entry name" value="NAD(P)-bd_dom_sf"/>
</dbReference>
<name>A0A150QU67_SORCE</name>
<evidence type="ECO:0000313" key="2">
    <source>
        <dbReference type="Proteomes" id="UP000075635"/>
    </source>
</evidence>
<accession>A0A150QU67</accession>
<protein>
    <recommendedName>
        <fullName evidence="3">Alcohol dehydrogenase-like C-terminal domain-containing protein</fullName>
    </recommendedName>
</protein>
<evidence type="ECO:0008006" key="3">
    <source>
        <dbReference type="Google" id="ProtNLM"/>
    </source>
</evidence>
<evidence type="ECO:0000313" key="1">
    <source>
        <dbReference type="EMBL" id="KYF71176.1"/>
    </source>
</evidence>
<dbReference type="SUPFAM" id="SSF51735">
    <property type="entry name" value="NAD(P)-binding Rossmann-fold domains"/>
    <property type="match status" value="1"/>
</dbReference>
<reference evidence="1 2" key="1">
    <citation type="submission" date="2014-02" db="EMBL/GenBank/DDBJ databases">
        <title>The small core and large imbalanced accessory genome model reveals a collaborative survival strategy of Sorangium cellulosum strains in nature.</title>
        <authorList>
            <person name="Han K."/>
            <person name="Peng R."/>
            <person name="Blom J."/>
            <person name="Li Y.-Z."/>
        </authorList>
    </citation>
    <scope>NUCLEOTIDE SEQUENCE [LARGE SCALE GENOMIC DNA]</scope>
    <source>
        <strain evidence="1 2">So0011-07</strain>
    </source>
</reference>
<dbReference type="Gene3D" id="3.40.50.720">
    <property type="entry name" value="NAD(P)-binding Rossmann-like Domain"/>
    <property type="match status" value="1"/>
</dbReference>
<dbReference type="AlphaFoldDB" id="A0A150QU67"/>